<evidence type="ECO:0000256" key="2">
    <source>
        <dbReference type="ARBA" id="ARBA00022771"/>
    </source>
</evidence>
<dbReference type="SMART" id="SM00184">
    <property type="entry name" value="RING"/>
    <property type="match status" value="1"/>
</dbReference>
<dbReference type="Gene3D" id="3.30.40.10">
    <property type="entry name" value="Zinc/RING finger domain, C3HC4 (zinc finger)"/>
    <property type="match status" value="1"/>
</dbReference>
<dbReference type="InterPro" id="IPR052788">
    <property type="entry name" value="RING-type_E3_ligase_ATL"/>
</dbReference>
<dbReference type="Pfam" id="PF13639">
    <property type="entry name" value="zf-RING_2"/>
    <property type="match status" value="1"/>
</dbReference>
<keyword evidence="8" id="KW-1185">Reference proteome</keyword>
<sequence length="139" mass="15351">MTTRSRHLTGFVFPPSSLPPMKEAPAAVETNNSYVLFLAFVLFPLIGILVIVIRQCCCWIRRLSPITAAPHKGLKVLKALPKMTLGEEEVADCAICLGEFVAGEEIRVLPQCKHAFHVTCINTWLRSQSSCPCCRAILV</sequence>
<dbReference type="SUPFAM" id="SSF57850">
    <property type="entry name" value="RING/U-box"/>
    <property type="match status" value="1"/>
</dbReference>
<dbReference type="PANTHER" id="PTHR45798:SF97">
    <property type="entry name" value="ALCOHOL-SENSITIVE RING FINGER PROTEIN 1"/>
    <property type="match status" value="1"/>
</dbReference>
<accession>A0A9N7NJ95</accession>
<name>A0A9N7NJ95_STRHE</name>
<dbReference type="AlphaFoldDB" id="A0A9N7NJ95"/>
<reference evidence="7" key="1">
    <citation type="submission" date="2019-12" db="EMBL/GenBank/DDBJ databases">
        <authorList>
            <person name="Scholes J."/>
        </authorList>
    </citation>
    <scope>NUCLEOTIDE SEQUENCE</scope>
</reference>
<organism evidence="7 8">
    <name type="scientific">Striga hermonthica</name>
    <name type="common">Purple witchweed</name>
    <name type="synonym">Buchnera hermonthica</name>
    <dbReference type="NCBI Taxonomy" id="68872"/>
    <lineage>
        <taxon>Eukaryota</taxon>
        <taxon>Viridiplantae</taxon>
        <taxon>Streptophyta</taxon>
        <taxon>Embryophyta</taxon>
        <taxon>Tracheophyta</taxon>
        <taxon>Spermatophyta</taxon>
        <taxon>Magnoliopsida</taxon>
        <taxon>eudicotyledons</taxon>
        <taxon>Gunneridae</taxon>
        <taxon>Pentapetalae</taxon>
        <taxon>asterids</taxon>
        <taxon>lamiids</taxon>
        <taxon>Lamiales</taxon>
        <taxon>Orobanchaceae</taxon>
        <taxon>Buchnereae</taxon>
        <taxon>Striga</taxon>
    </lineage>
</organism>
<keyword evidence="3" id="KW-0862">Zinc</keyword>
<evidence type="ECO:0000259" key="6">
    <source>
        <dbReference type="PROSITE" id="PS50089"/>
    </source>
</evidence>
<protein>
    <submittedName>
        <fullName evidence="7">RING-H2 finger protein ATL80</fullName>
    </submittedName>
</protein>
<dbReference type="CDD" id="cd16461">
    <property type="entry name" value="RING-H2_EL5-like"/>
    <property type="match status" value="1"/>
</dbReference>
<dbReference type="PROSITE" id="PS50089">
    <property type="entry name" value="ZF_RING_2"/>
    <property type="match status" value="1"/>
</dbReference>
<keyword evidence="5" id="KW-1133">Transmembrane helix</keyword>
<evidence type="ECO:0000256" key="5">
    <source>
        <dbReference type="SAM" id="Phobius"/>
    </source>
</evidence>
<dbReference type="EMBL" id="CACSLK010027813">
    <property type="protein sequence ID" value="CAA0830090.1"/>
    <property type="molecule type" value="Genomic_DNA"/>
</dbReference>
<keyword evidence="2 4" id="KW-0863">Zinc-finger</keyword>
<keyword evidence="5" id="KW-0472">Membrane</keyword>
<evidence type="ECO:0000256" key="1">
    <source>
        <dbReference type="ARBA" id="ARBA00022723"/>
    </source>
</evidence>
<feature type="domain" description="RING-type" evidence="6">
    <location>
        <begin position="93"/>
        <end position="135"/>
    </location>
</feature>
<gene>
    <name evidence="7" type="ORF">SHERM_25555</name>
</gene>
<dbReference type="GO" id="GO:0008270">
    <property type="term" value="F:zinc ion binding"/>
    <property type="evidence" value="ECO:0007669"/>
    <property type="project" value="UniProtKB-KW"/>
</dbReference>
<comment type="caution">
    <text evidence="7">The sequence shown here is derived from an EMBL/GenBank/DDBJ whole genome shotgun (WGS) entry which is preliminary data.</text>
</comment>
<dbReference type="InterPro" id="IPR013083">
    <property type="entry name" value="Znf_RING/FYVE/PHD"/>
</dbReference>
<keyword evidence="5" id="KW-0812">Transmembrane</keyword>
<evidence type="ECO:0000313" key="7">
    <source>
        <dbReference type="EMBL" id="CAA0830090.1"/>
    </source>
</evidence>
<feature type="transmembrane region" description="Helical" evidence="5">
    <location>
        <begin position="34"/>
        <end position="53"/>
    </location>
</feature>
<keyword evidence="1" id="KW-0479">Metal-binding</keyword>
<evidence type="ECO:0000313" key="8">
    <source>
        <dbReference type="Proteomes" id="UP001153555"/>
    </source>
</evidence>
<proteinExistence type="predicted"/>
<dbReference type="InterPro" id="IPR001841">
    <property type="entry name" value="Znf_RING"/>
</dbReference>
<dbReference type="Proteomes" id="UP001153555">
    <property type="component" value="Unassembled WGS sequence"/>
</dbReference>
<dbReference type="OrthoDB" id="8062037at2759"/>
<dbReference type="PANTHER" id="PTHR45798">
    <property type="entry name" value="RING-H2 FINGER PROTEIN ATL61-RELATED-RELATED"/>
    <property type="match status" value="1"/>
</dbReference>
<evidence type="ECO:0000256" key="4">
    <source>
        <dbReference type="PROSITE-ProRule" id="PRU00175"/>
    </source>
</evidence>
<evidence type="ECO:0000256" key="3">
    <source>
        <dbReference type="ARBA" id="ARBA00022833"/>
    </source>
</evidence>